<dbReference type="RefSeq" id="WP_076691437.1">
    <property type="nucleotide sequence ID" value="NZ_CP018762.1"/>
</dbReference>
<dbReference type="OrthoDB" id="5120802at2"/>
<organism evidence="2 3">
    <name type="scientific">Microbacterium aurum</name>
    <dbReference type="NCBI Taxonomy" id="36805"/>
    <lineage>
        <taxon>Bacteria</taxon>
        <taxon>Bacillati</taxon>
        <taxon>Actinomycetota</taxon>
        <taxon>Actinomycetes</taxon>
        <taxon>Micrococcales</taxon>
        <taxon>Microbacteriaceae</taxon>
        <taxon>Microbacterium</taxon>
    </lineage>
</organism>
<dbReference type="GO" id="GO:0003989">
    <property type="term" value="F:acetyl-CoA carboxylase activity"/>
    <property type="evidence" value="ECO:0007669"/>
    <property type="project" value="InterPro"/>
</dbReference>
<gene>
    <name evidence="2" type="ORF">BOH66_12995</name>
</gene>
<evidence type="ECO:0008006" key="4">
    <source>
        <dbReference type="Google" id="ProtNLM"/>
    </source>
</evidence>
<evidence type="ECO:0000313" key="2">
    <source>
        <dbReference type="EMBL" id="APZ35057.1"/>
    </source>
</evidence>
<dbReference type="InterPro" id="IPR032716">
    <property type="entry name" value="ACC_epsilon"/>
</dbReference>
<feature type="region of interest" description="Disordered" evidence="1">
    <location>
        <begin position="1"/>
        <end position="22"/>
    </location>
</feature>
<name>A0A1P8UAB4_9MICO</name>
<evidence type="ECO:0000256" key="1">
    <source>
        <dbReference type="SAM" id="MobiDB-lite"/>
    </source>
</evidence>
<proteinExistence type="predicted"/>
<protein>
    <recommendedName>
        <fullName evidence="4">Acyl-CoA carboxylase subunit epsilon</fullName>
    </recommendedName>
</protein>
<dbReference type="STRING" id="36805.BOH66_12995"/>
<dbReference type="Proteomes" id="UP000187185">
    <property type="component" value="Chromosome"/>
</dbReference>
<dbReference type="EMBL" id="CP018762">
    <property type="protein sequence ID" value="APZ35057.1"/>
    <property type="molecule type" value="Genomic_DNA"/>
</dbReference>
<dbReference type="AlphaFoldDB" id="A0A1P8UAB4"/>
<keyword evidence="3" id="KW-1185">Reference proteome</keyword>
<evidence type="ECO:0000313" key="3">
    <source>
        <dbReference type="Proteomes" id="UP000187185"/>
    </source>
</evidence>
<dbReference type="Pfam" id="PF13822">
    <property type="entry name" value="ACC_epsilon"/>
    <property type="match status" value="1"/>
</dbReference>
<dbReference type="GO" id="GO:0004658">
    <property type="term" value="F:propionyl-CoA carboxylase activity"/>
    <property type="evidence" value="ECO:0007669"/>
    <property type="project" value="InterPro"/>
</dbReference>
<accession>A0A1P8UAB4</accession>
<sequence length="86" mass="9108">MSPAEQRPAGAPTSTPAPDAVRLDVLRGDPTPEELAAVIAVVTEAYEREASAAVAEEEARPSAWQVSARALRAPLRRDVAWGRFAG</sequence>
<dbReference type="KEGG" id="maur:BOH66_12995"/>
<reference evidence="2 3" key="1">
    <citation type="submission" date="2016-12" db="EMBL/GenBank/DDBJ databases">
        <title>Complete genome sequence of Microbacterium aurum KACC 15219.</title>
        <authorList>
            <person name="Jung Y."/>
            <person name="Shin J.-H."/>
            <person name="Lee Y.-J."/>
            <person name="Yi H."/>
            <person name="Bahn Y.-S."/>
            <person name="Kim J.F."/>
            <person name="Lee D.-W."/>
        </authorList>
    </citation>
    <scope>NUCLEOTIDE SEQUENCE [LARGE SCALE GENOMIC DNA]</scope>
    <source>
        <strain evidence="2 3">KACC 15219</strain>
    </source>
</reference>